<feature type="transmembrane region" description="Helical" evidence="1">
    <location>
        <begin position="246"/>
        <end position="269"/>
    </location>
</feature>
<comment type="caution">
    <text evidence="2">The sequence shown here is derived from an EMBL/GenBank/DDBJ whole genome shotgun (WGS) entry which is preliminary data.</text>
</comment>
<feature type="transmembrane region" description="Helical" evidence="1">
    <location>
        <begin position="122"/>
        <end position="140"/>
    </location>
</feature>
<keyword evidence="1" id="KW-0812">Transmembrane</keyword>
<keyword evidence="1" id="KW-0472">Membrane</keyword>
<dbReference type="Proteomes" id="UP000216454">
    <property type="component" value="Unassembled WGS sequence"/>
</dbReference>
<dbReference type="OrthoDB" id="4762986at2"/>
<evidence type="ECO:0000256" key="1">
    <source>
        <dbReference type="SAM" id="Phobius"/>
    </source>
</evidence>
<gene>
    <name evidence="2" type="ORF">PSSU_0289</name>
</gene>
<keyword evidence="1" id="KW-1133">Transmembrane helix</keyword>
<dbReference type="RefSeq" id="WP_094690620.1">
    <property type="nucleotide sequence ID" value="NZ_MWWQ01000004.1"/>
</dbReference>
<proteinExistence type="predicted"/>
<keyword evidence="3" id="KW-1185">Reference proteome</keyword>
<organism evidence="2 3">
    <name type="scientific">Pseudoscardovia suis</name>
    <dbReference type="NCBI Taxonomy" id="987063"/>
    <lineage>
        <taxon>Bacteria</taxon>
        <taxon>Bacillati</taxon>
        <taxon>Actinomycetota</taxon>
        <taxon>Actinomycetes</taxon>
        <taxon>Bifidobacteriales</taxon>
        <taxon>Bifidobacteriaceae</taxon>
        <taxon>Pseudoscardovia</taxon>
    </lineage>
</organism>
<name>A0A261F373_9BIFI</name>
<sequence length="348" mass="38899">MIGANDQSSDMPSPDIQPGDYLPGGYVFQENYLSKIESETKAFASESPDSGDQVGGIGPSVALDVGVDPMKMAARIVSAPALKKSTLVIVLIIGTILGCAGRCVIEIMLANQHSSSLTFWRFGWIWEILFPAFIGLFPLVRGTRMLACMASSSSHPVEGKLRKMAGPETLFLPWCEYRHPGEAEIRRIPVRAHGFDGWHPWISTEDFMPQMSDGDTMTVYVCPWAHGMDFVDWNKKTQKGLAMRNIVAGLAVCSISACALAGIISSGALQQYGPFAWWIDLFPFLWFLPYSFIAMWQCSQWDIGWGADWPWEYWRWFFRWNHDEVWMEDGSLDSQSDSSRGEAGISVP</sequence>
<evidence type="ECO:0000313" key="2">
    <source>
        <dbReference type="EMBL" id="OZG53523.1"/>
    </source>
</evidence>
<feature type="transmembrane region" description="Helical" evidence="1">
    <location>
        <begin position="275"/>
        <end position="296"/>
    </location>
</feature>
<dbReference type="EMBL" id="MWWQ01000004">
    <property type="protein sequence ID" value="OZG53523.1"/>
    <property type="molecule type" value="Genomic_DNA"/>
</dbReference>
<feature type="transmembrane region" description="Helical" evidence="1">
    <location>
        <begin position="87"/>
        <end position="110"/>
    </location>
</feature>
<dbReference type="AlphaFoldDB" id="A0A261F373"/>
<protein>
    <submittedName>
        <fullName evidence="2">Uncharacterized protein</fullName>
    </submittedName>
</protein>
<evidence type="ECO:0000313" key="3">
    <source>
        <dbReference type="Proteomes" id="UP000216454"/>
    </source>
</evidence>
<accession>A0A261F373</accession>
<reference evidence="2 3" key="1">
    <citation type="journal article" date="2017" name="BMC Genomics">
        <title>Comparative genomic and phylogenomic analyses of the Bifidobacteriaceae family.</title>
        <authorList>
            <person name="Lugli G.A."/>
            <person name="Milani C."/>
            <person name="Turroni F."/>
            <person name="Duranti S."/>
            <person name="Mancabelli L."/>
            <person name="Mangifesta M."/>
            <person name="Ferrario C."/>
            <person name="Modesto M."/>
            <person name="Mattarelli P."/>
            <person name="Jiri K."/>
            <person name="van Sinderen D."/>
            <person name="Ventura M."/>
        </authorList>
    </citation>
    <scope>NUCLEOTIDE SEQUENCE [LARGE SCALE GENOMIC DNA]</scope>
    <source>
        <strain evidence="2 3">DSM 24744</strain>
    </source>
</reference>